<dbReference type="InterPro" id="IPR036259">
    <property type="entry name" value="MFS_trans_sf"/>
</dbReference>
<feature type="transmembrane region" description="Helical" evidence="7">
    <location>
        <begin position="310"/>
        <end position="328"/>
    </location>
</feature>
<dbReference type="PANTHER" id="PTHR23513">
    <property type="entry name" value="INTEGRAL MEMBRANE EFFLUX PROTEIN-RELATED"/>
    <property type="match status" value="1"/>
</dbReference>
<keyword evidence="5 7" id="KW-0472">Membrane</keyword>
<dbReference type="CDD" id="cd06173">
    <property type="entry name" value="MFS_MefA_like"/>
    <property type="match status" value="1"/>
</dbReference>
<dbReference type="PANTHER" id="PTHR23513:SF6">
    <property type="entry name" value="MAJOR FACILITATOR SUPERFAMILY ASSOCIATED DOMAIN-CONTAINING PROTEIN"/>
    <property type="match status" value="1"/>
</dbReference>
<keyword evidence="2" id="KW-1003">Cell membrane</keyword>
<name>A0ABP7MG37_9ACTN</name>
<sequence length="427" mass="43449">MVRARRRLGRDFGLLWAAYAVSAYGSGLAFGALPLVAVLVLRAGPAEVALLSAAGPAVGALLALPLAPWVDRRRKRPVMITADLIRCAALTSIPLAYAVGRLTFAQVLAVSVVSAAARVTFGAAGGALLRSFVAPGDLLVAQARFESTNWSSLAVGPPLGGAAIGLFGPVATIVADASGHLLSALAIGATRGGRKARPGPAGTALRAASPVAGEGGGRGGAVLRGWRHLLGDPGLRALFLNQLLVSGLMMATEPLLAVLLLRDLALPPWQYGLVFAVPCLGGLIGSRLAPRVVARHGRDRVVRIVGTLRVVWLPGLALVPAGVAGVVTVTAVELAIVLHMSLYSPVVAACRLERTPEHLVARTLTAWSLGQQASLALCTTLGGLLAALTGPRPALAAAGLLALATPLLLPRPGQLAPPAGEPAGGRR</sequence>
<evidence type="ECO:0000256" key="4">
    <source>
        <dbReference type="ARBA" id="ARBA00022989"/>
    </source>
</evidence>
<reference evidence="9" key="1">
    <citation type="journal article" date="2019" name="Int. J. Syst. Evol. Microbiol.">
        <title>The Global Catalogue of Microorganisms (GCM) 10K type strain sequencing project: providing services to taxonomists for standard genome sequencing and annotation.</title>
        <authorList>
            <consortium name="The Broad Institute Genomics Platform"/>
            <consortium name="The Broad Institute Genome Sequencing Center for Infectious Disease"/>
            <person name="Wu L."/>
            <person name="Ma J."/>
        </authorList>
    </citation>
    <scope>NUCLEOTIDE SEQUENCE [LARGE SCALE GENOMIC DNA]</scope>
    <source>
        <strain evidence="9">JCM 16956</strain>
    </source>
</reference>
<feature type="transmembrane region" description="Helical" evidence="7">
    <location>
        <begin position="104"/>
        <end position="129"/>
    </location>
</feature>
<accession>A0ABP7MG37</accession>
<evidence type="ECO:0000313" key="9">
    <source>
        <dbReference type="Proteomes" id="UP001501000"/>
    </source>
</evidence>
<dbReference type="Proteomes" id="UP001501000">
    <property type="component" value="Unassembled WGS sequence"/>
</dbReference>
<dbReference type="Pfam" id="PF07690">
    <property type="entry name" value="MFS_1"/>
    <property type="match status" value="1"/>
</dbReference>
<proteinExistence type="predicted"/>
<dbReference type="EMBL" id="BAABAJ010000008">
    <property type="protein sequence ID" value="GAA3920344.1"/>
    <property type="molecule type" value="Genomic_DNA"/>
</dbReference>
<dbReference type="InterPro" id="IPR011701">
    <property type="entry name" value="MFS"/>
</dbReference>
<dbReference type="SUPFAM" id="SSF103473">
    <property type="entry name" value="MFS general substrate transporter"/>
    <property type="match status" value="1"/>
</dbReference>
<evidence type="ECO:0000256" key="3">
    <source>
        <dbReference type="ARBA" id="ARBA00022692"/>
    </source>
</evidence>
<feature type="transmembrane region" description="Helical" evidence="7">
    <location>
        <begin position="237"/>
        <end position="257"/>
    </location>
</feature>
<evidence type="ECO:0000256" key="2">
    <source>
        <dbReference type="ARBA" id="ARBA00022475"/>
    </source>
</evidence>
<dbReference type="Gene3D" id="1.20.1250.20">
    <property type="entry name" value="MFS general substrate transporter like domains"/>
    <property type="match status" value="1"/>
</dbReference>
<evidence type="ECO:0000256" key="7">
    <source>
        <dbReference type="SAM" id="Phobius"/>
    </source>
</evidence>
<keyword evidence="3 7" id="KW-0812">Transmembrane</keyword>
<evidence type="ECO:0000256" key="6">
    <source>
        <dbReference type="SAM" id="MobiDB-lite"/>
    </source>
</evidence>
<keyword evidence="4 7" id="KW-1133">Transmembrane helix</keyword>
<evidence type="ECO:0000256" key="5">
    <source>
        <dbReference type="ARBA" id="ARBA00023136"/>
    </source>
</evidence>
<comment type="caution">
    <text evidence="8">The sequence shown here is derived from an EMBL/GenBank/DDBJ whole genome shotgun (WGS) entry which is preliminary data.</text>
</comment>
<evidence type="ECO:0000256" key="1">
    <source>
        <dbReference type="ARBA" id="ARBA00004651"/>
    </source>
</evidence>
<organism evidence="8 9">
    <name type="scientific">Streptomyces gulbargensis</name>
    <dbReference type="NCBI Taxonomy" id="364901"/>
    <lineage>
        <taxon>Bacteria</taxon>
        <taxon>Bacillati</taxon>
        <taxon>Actinomycetota</taxon>
        <taxon>Actinomycetes</taxon>
        <taxon>Kitasatosporales</taxon>
        <taxon>Streptomycetaceae</taxon>
        <taxon>Streptomyces</taxon>
    </lineage>
</organism>
<gene>
    <name evidence="8" type="ORF">GCM10022244_31860</name>
</gene>
<protein>
    <submittedName>
        <fullName evidence="8">MFS transporter</fullName>
    </submittedName>
</protein>
<evidence type="ECO:0000313" key="8">
    <source>
        <dbReference type="EMBL" id="GAA3920344.1"/>
    </source>
</evidence>
<feature type="transmembrane region" description="Helical" evidence="7">
    <location>
        <begin position="48"/>
        <end position="66"/>
    </location>
</feature>
<feature type="transmembrane region" description="Helical" evidence="7">
    <location>
        <begin position="269"/>
        <end position="289"/>
    </location>
</feature>
<feature type="transmembrane region" description="Helical" evidence="7">
    <location>
        <begin position="12"/>
        <end position="36"/>
    </location>
</feature>
<keyword evidence="9" id="KW-1185">Reference proteome</keyword>
<comment type="subcellular location">
    <subcellularLocation>
        <location evidence="1">Cell membrane</location>
        <topology evidence="1">Multi-pass membrane protein</topology>
    </subcellularLocation>
</comment>
<feature type="region of interest" description="Disordered" evidence="6">
    <location>
        <begin position="192"/>
        <end position="216"/>
    </location>
</feature>